<sequence>MGRSFLASTPPINQNVVADQRMRAEGTREGEMALLLSAEGQDKRQLPQIQPLHEASCCKSLFVGIVIHYTLASSDISCYITIISGYSAHLEEYVFLDYEVTCKMGVGYICVIVCNLVFVISTRFWCYDKSFIDSCQVTNRNCTI</sequence>
<feature type="transmembrane region" description="Helical" evidence="1">
    <location>
        <begin position="61"/>
        <end position="86"/>
    </location>
</feature>
<evidence type="ECO:0000313" key="3">
    <source>
        <dbReference type="Proteomes" id="UP000289738"/>
    </source>
</evidence>
<keyword evidence="1" id="KW-0472">Membrane</keyword>
<dbReference type="AlphaFoldDB" id="A0A445BB39"/>
<comment type="caution">
    <text evidence="2">The sequence shown here is derived from an EMBL/GenBank/DDBJ whole genome shotgun (WGS) entry which is preliminary data.</text>
</comment>
<keyword evidence="3" id="KW-1185">Reference proteome</keyword>
<reference evidence="2 3" key="1">
    <citation type="submission" date="2019-01" db="EMBL/GenBank/DDBJ databases">
        <title>Sequencing of cultivated peanut Arachis hypogaea provides insights into genome evolution and oil improvement.</title>
        <authorList>
            <person name="Chen X."/>
        </authorList>
    </citation>
    <scope>NUCLEOTIDE SEQUENCE [LARGE SCALE GENOMIC DNA]</scope>
    <source>
        <strain evidence="3">cv. Fuhuasheng</strain>
        <tissue evidence="2">Leaves</tissue>
    </source>
</reference>
<keyword evidence="1" id="KW-1133">Transmembrane helix</keyword>
<evidence type="ECO:0000313" key="2">
    <source>
        <dbReference type="EMBL" id="RYR35866.1"/>
    </source>
</evidence>
<name>A0A445BB39_ARAHY</name>
<feature type="transmembrane region" description="Helical" evidence="1">
    <location>
        <begin position="106"/>
        <end position="126"/>
    </location>
</feature>
<protein>
    <submittedName>
        <fullName evidence="2">Uncharacterized protein</fullName>
    </submittedName>
</protein>
<evidence type="ECO:0000256" key="1">
    <source>
        <dbReference type="SAM" id="Phobius"/>
    </source>
</evidence>
<accession>A0A445BB39</accession>
<keyword evidence="1" id="KW-0812">Transmembrane</keyword>
<dbReference type="EMBL" id="SDMP01000010">
    <property type="protein sequence ID" value="RYR35866.1"/>
    <property type="molecule type" value="Genomic_DNA"/>
</dbReference>
<organism evidence="2 3">
    <name type="scientific">Arachis hypogaea</name>
    <name type="common">Peanut</name>
    <dbReference type="NCBI Taxonomy" id="3818"/>
    <lineage>
        <taxon>Eukaryota</taxon>
        <taxon>Viridiplantae</taxon>
        <taxon>Streptophyta</taxon>
        <taxon>Embryophyta</taxon>
        <taxon>Tracheophyta</taxon>
        <taxon>Spermatophyta</taxon>
        <taxon>Magnoliopsida</taxon>
        <taxon>eudicotyledons</taxon>
        <taxon>Gunneridae</taxon>
        <taxon>Pentapetalae</taxon>
        <taxon>rosids</taxon>
        <taxon>fabids</taxon>
        <taxon>Fabales</taxon>
        <taxon>Fabaceae</taxon>
        <taxon>Papilionoideae</taxon>
        <taxon>50 kb inversion clade</taxon>
        <taxon>dalbergioids sensu lato</taxon>
        <taxon>Dalbergieae</taxon>
        <taxon>Pterocarpus clade</taxon>
        <taxon>Arachis</taxon>
    </lineage>
</organism>
<proteinExistence type="predicted"/>
<dbReference type="Proteomes" id="UP000289738">
    <property type="component" value="Chromosome A10"/>
</dbReference>
<gene>
    <name evidence="2" type="ORF">Ahy_A10g050969</name>
</gene>